<dbReference type="AlphaFoldDB" id="R4K2U0"/>
<reference evidence="1 2" key="1">
    <citation type="submission" date="2012-01" db="EMBL/GenBank/DDBJ databases">
        <title>Complete sequence of chromosome of Clostridium pasteurianum BC1.</title>
        <authorList>
            <consortium name="US DOE Joint Genome Institute"/>
            <person name="Lucas S."/>
            <person name="Han J."/>
            <person name="Lapidus A."/>
            <person name="Cheng J.-F."/>
            <person name="Goodwin L."/>
            <person name="Pitluck S."/>
            <person name="Peters L."/>
            <person name="Mikhailova N."/>
            <person name="Teshima H."/>
            <person name="Detter J.C."/>
            <person name="Han C."/>
            <person name="Tapia R."/>
            <person name="Land M."/>
            <person name="Hauser L."/>
            <person name="Kyrpides N."/>
            <person name="Ivanova N."/>
            <person name="Pagani I."/>
            <person name="Dunn J."/>
            <person name="Taghavi S."/>
            <person name="Francis A."/>
            <person name="van der Lelie D."/>
            <person name="Woyke T."/>
        </authorList>
    </citation>
    <scope>NUCLEOTIDE SEQUENCE [LARGE SCALE GENOMIC DNA]</scope>
    <source>
        <strain evidence="1 2">BC1</strain>
    </source>
</reference>
<dbReference type="EMBL" id="CP003261">
    <property type="protein sequence ID" value="AGK97427.1"/>
    <property type="molecule type" value="Genomic_DNA"/>
</dbReference>
<sequence>MRFNEKSFIIGILFTDIFNLCNTKKDAAIRPHLLRES</sequence>
<proteinExistence type="predicted"/>
<dbReference type="HOGENOM" id="CLU_3342315_0_0_9"/>
<dbReference type="Proteomes" id="UP000013523">
    <property type="component" value="Chromosome"/>
</dbReference>
<name>R4K2U0_CLOPA</name>
<dbReference type="PATRIC" id="fig|86416.3.peg.2553"/>
<keyword evidence="2" id="KW-1185">Reference proteome</keyword>
<accession>R4K2U0</accession>
<dbReference type="KEGG" id="cpas:Clopa_2567"/>
<evidence type="ECO:0000313" key="1">
    <source>
        <dbReference type="EMBL" id="AGK97427.1"/>
    </source>
</evidence>
<protein>
    <submittedName>
        <fullName evidence="1">Uncharacterized protein</fullName>
    </submittedName>
</protein>
<gene>
    <name evidence="1" type="ORF">Clopa_2567</name>
</gene>
<evidence type="ECO:0000313" key="2">
    <source>
        <dbReference type="Proteomes" id="UP000013523"/>
    </source>
</evidence>
<organism evidence="1 2">
    <name type="scientific">Clostridium pasteurianum BC1</name>
    <dbReference type="NCBI Taxonomy" id="86416"/>
    <lineage>
        <taxon>Bacteria</taxon>
        <taxon>Bacillati</taxon>
        <taxon>Bacillota</taxon>
        <taxon>Clostridia</taxon>
        <taxon>Eubacteriales</taxon>
        <taxon>Clostridiaceae</taxon>
        <taxon>Clostridium</taxon>
    </lineage>
</organism>